<protein>
    <submittedName>
        <fullName evidence="2">Uncharacterized protein</fullName>
    </submittedName>
</protein>
<reference evidence="2 3" key="1">
    <citation type="submission" date="2022-11" db="EMBL/GenBank/DDBJ databases">
        <title>Minimal conservation of predation-associated metabolite biosynthetic gene clusters underscores biosynthetic potential of Myxococcota including descriptions for ten novel species: Archangium lansinium sp. nov., Myxococcus landrumus sp. nov., Nannocystis bai.</title>
        <authorList>
            <person name="Ahearne A."/>
            <person name="Stevens C."/>
            <person name="Dowd S."/>
        </authorList>
    </citation>
    <scope>NUCLEOTIDE SEQUENCE [LARGE SCALE GENOMIC DNA]</scope>
    <source>
        <strain evidence="2 3">NCWAL01</strain>
    </source>
</reference>
<feature type="signal peptide" evidence="1">
    <location>
        <begin position="1"/>
        <end position="22"/>
    </location>
</feature>
<dbReference type="PROSITE" id="PS51257">
    <property type="entry name" value="PROKAR_LIPOPROTEIN"/>
    <property type="match status" value="1"/>
</dbReference>
<proteinExistence type="predicted"/>
<name>A0ABT5D9V8_9BACT</name>
<gene>
    <name evidence="2" type="ORF">POL68_18485</name>
</gene>
<comment type="caution">
    <text evidence="2">The sequence shown here is derived from an EMBL/GenBank/DDBJ whole genome shotgun (WGS) entry which is preliminary data.</text>
</comment>
<keyword evidence="1" id="KW-0732">Signal</keyword>
<evidence type="ECO:0000313" key="3">
    <source>
        <dbReference type="Proteomes" id="UP001221838"/>
    </source>
</evidence>
<evidence type="ECO:0000313" key="2">
    <source>
        <dbReference type="EMBL" id="MDC0710472.1"/>
    </source>
</evidence>
<dbReference type="Proteomes" id="UP001221838">
    <property type="component" value="Unassembled WGS sequence"/>
</dbReference>
<accession>A0ABT5D9V8</accession>
<sequence length="302" mass="32704">MSSLRSRLFSALAVVSAVLSTACGGPLESPESVDAPAQAEVAQRKDAALAEDLNTTPTSWWWAYGQTTAQVADLISTTGSRIVSLEVEQASPLRFTVAMVKNSGTHAKSWWWVASATGSELSTALSTNNARLVNVAPYVVNGQTLFAAVMIRNTGSDAKGWWWYYNATTSQISTYLTQNKARLVDLRSYATSAGTRYAAVMVSNTGTDARGWWWYLGVSGSQVSSLLSENGAFLTNIEPSDSTGTRFNVVMEQRSGFGWWWYYGVSSSTLSAVLSATGSRLMDVKTYTVDGERKFAAILVEN</sequence>
<dbReference type="RefSeq" id="WP_272139962.1">
    <property type="nucleotide sequence ID" value="NZ_JAQNDM010000002.1"/>
</dbReference>
<keyword evidence="3" id="KW-1185">Reference proteome</keyword>
<feature type="chain" id="PRO_5045997161" evidence="1">
    <location>
        <begin position="23"/>
        <end position="302"/>
    </location>
</feature>
<organism evidence="2 3">
    <name type="scientific">Stigmatella ashevillensis</name>
    <dbReference type="NCBI Taxonomy" id="2995309"/>
    <lineage>
        <taxon>Bacteria</taxon>
        <taxon>Pseudomonadati</taxon>
        <taxon>Myxococcota</taxon>
        <taxon>Myxococcia</taxon>
        <taxon>Myxococcales</taxon>
        <taxon>Cystobacterineae</taxon>
        <taxon>Archangiaceae</taxon>
        <taxon>Stigmatella</taxon>
    </lineage>
</organism>
<dbReference type="EMBL" id="JAQNDM010000002">
    <property type="protein sequence ID" value="MDC0710472.1"/>
    <property type="molecule type" value="Genomic_DNA"/>
</dbReference>
<evidence type="ECO:0000256" key="1">
    <source>
        <dbReference type="SAM" id="SignalP"/>
    </source>
</evidence>